<accession>A0A919VLK3</accession>
<feature type="chain" id="PRO_5037340834" description="DUF4232 domain-containing protein" evidence="1">
    <location>
        <begin position="29"/>
        <end position="179"/>
    </location>
</feature>
<dbReference type="AlphaFoldDB" id="A0A919VLK3"/>
<dbReference type="RefSeq" id="WP_212988918.1">
    <property type="nucleotide sequence ID" value="NZ_BAABEA010000008.1"/>
</dbReference>
<feature type="signal peptide" evidence="1">
    <location>
        <begin position="1"/>
        <end position="28"/>
    </location>
</feature>
<reference evidence="3" key="1">
    <citation type="submission" date="2021-03" db="EMBL/GenBank/DDBJ databases">
        <title>Whole genome shotgun sequence of Actinoplanes auranticolor NBRC 12245.</title>
        <authorList>
            <person name="Komaki H."/>
            <person name="Tamura T."/>
        </authorList>
    </citation>
    <scope>NUCLEOTIDE SEQUENCE</scope>
    <source>
        <strain evidence="3">NBRC 12245</strain>
    </source>
</reference>
<keyword evidence="4" id="KW-1185">Reference proteome</keyword>
<dbReference type="InterPro" id="IPR025326">
    <property type="entry name" value="DUF4232"/>
</dbReference>
<proteinExistence type="predicted"/>
<organism evidence="3 4">
    <name type="scientific">Actinoplanes auranticolor</name>
    <dbReference type="NCBI Taxonomy" id="47988"/>
    <lineage>
        <taxon>Bacteria</taxon>
        <taxon>Bacillati</taxon>
        <taxon>Actinomycetota</taxon>
        <taxon>Actinomycetes</taxon>
        <taxon>Micromonosporales</taxon>
        <taxon>Micromonosporaceae</taxon>
        <taxon>Actinoplanes</taxon>
    </lineage>
</organism>
<evidence type="ECO:0000259" key="2">
    <source>
        <dbReference type="Pfam" id="PF14016"/>
    </source>
</evidence>
<gene>
    <name evidence="3" type="ORF">Aau02nite_28980</name>
</gene>
<name>A0A919VLK3_9ACTN</name>
<dbReference type="EMBL" id="BOQL01000024">
    <property type="protein sequence ID" value="GIM67818.1"/>
    <property type="molecule type" value="Genomic_DNA"/>
</dbReference>
<evidence type="ECO:0000313" key="3">
    <source>
        <dbReference type="EMBL" id="GIM67818.1"/>
    </source>
</evidence>
<evidence type="ECO:0000256" key="1">
    <source>
        <dbReference type="SAM" id="SignalP"/>
    </source>
</evidence>
<comment type="caution">
    <text evidence="3">The sequence shown here is derived from an EMBL/GenBank/DDBJ whole genome shotgun (WGS) entry which is preliminary data.</text>
</comment>
<sequence>MRNIGRGTLLAAGALGLTLAAAPSGATAGTFTAGNSGMLDLAAVSATAYTLVLPDAGADYVDPATGEPPSRCRTGELRITGDAGSLVFENITGHACSLRGHPGVKTAAGALTPAGAAAPAMLLAPGDHVRAAVLPATCETTVRVPGFQVAAPEDRSTTFVGAPHEACAAGSVAAFTAAG</sequence>
<keyword evidence="1" id="KW-0732">Signal</keyword>
<feature type="domain" description="DUF4232" evidence="2">
    <location>
        <begin position="72"/>
        <end position="168"/>
    </location>
</feature>
<dbReference type="Proteomes" id="UP000681340">
    <property type="component" value="Unassembled WGS sequence"/>
</dbReference>
<dbReference type="Pfam" id="PF14016">
    <property type="entry name" value="DUF4232"/>
    <property type="match status" value="1"/>
</dbReference>
<evidence type="ECO:0000313" key="4">
    <source>
        <dbReference type="Proteomes" id="UP000681340"/>
    </source>
</evidence>
<protein>
    <recommendedName>
        <fullName evidence="2">DUF4232 domain-containing protein</fullName>
    </recommendedName>
</protein>